<feature type="compositionally biased region" description="Polar residues" evidence="1">
    <location>
        <begin position="79"/>
        <end position="90"/>
    </location>
</feature>
<dbReference type="PANTHER" id="PTHR10622:SF10">
    <property type="entry name" value="HET DOMAIN-CONTAINING PROTEIN"/>
    <property type="match status" value="1"/>
</dbReference>
<dbReference type="OMA" id="MLMAFRG"/>
<organism evidence="5">
    <name type="scientific">Chaetomium thermophilum (strain DSM 1495 / CBS 144.50 / IMI 039719)</name>
    <name type="common">Thermochaetoides thermophila</name>
    <dbReference type="NCBI Taxonomy" id="759272"/>
    <lineage>
        <taxon>Eukaryota</taxon>
        <taxon>Fungi</taxon>
        <taxon>Dikarya</taxon>
        <taxon>Ascomycota</taxon>
        <taxon>Pezizomycotina</taxon>
        <taxon>Sordariomycetes</taxon>
        <taxon>Sordariomycetidae</taxon>
        <taxon>Sordariales</taxon>
        <taxon>Chaetomiaceae</taxon>
        <taxon>Thermochaetoides</taxon>
    </lineage>
</organism>
<dbReference type="InterPro" id="IPR010730">
    <property type="entry name" value="HET"/>
</dbReference>
<dbReference type="eggNOG" id="KOG4177">
    <property type="taxonomic scope" value="Eukaryota"/>
</dbReference>
<dbReference type="Pfam" id="PF06985">
    <property type="entry name" value="HET"/>
    <property type="match status" value="1"/>
</dbReference>
<evidence type="ECO:0000259" key="2">
    <source>
        <dbReference type="Pfam" id="PF06985"/>
    </source>
</evidence>
<dbReference type="GeneID" id="18261483"/>
<dbReference type="PANTHER" id="PTHR10622">
    <property type="entry name" value="HET DOMAIN-CONTAINING PROTEIN"/>
    <property type="match status" value="1"/>
</dbReference>
<dbReference type="Proteomes" id="UP000008066">
    <property type="component" value="Unassembled WGS sequence"/>
</dbReference>
<feature type="domain" description="Heterokaryon incompatibility" evidence="2">
    <location>
        <begin position="174"/>
        <end position="253"/>
    </location>
</feature>
<sequence length="793" mass="87604">MKLISVLTREVEEFHDDKVPPYAILSHVWGPENDEVTAQDLQGIAQHRKAQREARRNNAPLLTQGHHHHEPISGVNGVNGHSSTGRPSLDSTETMRLMLLTSMLMAFRGKTSPSIGNNLLRNLPALKDTTSTTTNGYSESYEIERANRNGESHHQRYSSLEVLAQAAASASTHQSTNTGPHPAELKPGYQKILYAVEQAEKDGFEYVWVDTACIDRTSSTDVSEAINSAFQWYSRAGICYAYLADVQADDNIEGYRTWLDLFNMSRWFKRAWTLPELLAPKKLVFYAKGWKLLGTKSSLVKHVARVTKIDEVTLIEPKLVHKASIAQRLAWAAGRQASRPEDVAYSLLGLFGIHMPIVYGEGAEAAFQRLQEEIIKRSDDHSIFAWGILNQLLGPKPRHTNTLPPSALCLDEEADDESDENLAGATPILARSPDDFANMQFVIVPQSPEVNAPAGVADYSMTNKGLHITLPLLPDPAGGARYVLALLPCHLSSDPSHRLAIPLSVTAIPNVYLRVKPGTLGAPSSEALLVPVSVLKEGKCENKRIYIPNVTEQIARLRQREEIIFLRATDVFSPGYEIVQVCGLGGKFATFDRKANVVKVGAVSVTGAGGAEMDEEEVRRMMSKNRAALYRLVVCQLAVVAFWSQHIKSGFIARILVEVTPSGQGGRCWVDLASDPRINSQDQICAEAQRLWEDPGSVDVTIPSLTGSPGVQMVTMEIVHPERYQPGVSGLDLSEGGWSTVQSAKLGVFDNCTFVEMWEREYMRTVQAKLERKKKGLMELSMTSMLWMAPDKV</sequence>
<reference evidence="4 5" key="1">
    <citation type="journal article" date="2011" name="Cell">
        <title>Insight into structure and assembly of the nuclear pore complex by utilizing the genome of a eukaryotic thermophile.</title>
        <authorList>
            <person name="Amlacher S."/>
            <person name="Sarges P."/>
            <person name="Flemming D."/>
            <person name="van Noort V."/>
            <person name="Kunze R."/>
            <person name="Devos D.P."/>
            <person name="Arumugam M."/>
            <person name="Bork P."/>
            <person name="Hurt E."/>
        </authorList>
    </citation>
    <scope>NUCLEOTIDE SEQUENCE [LARGE SCALE GENOMIC DNA]</scope>
    <source>
        <strain evidence="5">DSM 1495 / CBS 144.50 / IMI 039719</strain>
    </source>
</reference>
<dbReference type="Pfam" id="PF26640">
    <property type="entry name" value="DUF8212"/>
    <property type="match status" value="1"/>
</dbReference>
<evidence type="ECO:0000256" key="1">
    <source>
        <dbReference type="SAM" id="MobiDB-lite"/>
    </source>
</evidence>
<accession>G0SI45</accession>
<feature type="region of interest" description="Disordered" evidence="1">
    <location>
        <begin position="62"/>
        <end position="90"/>
    </location>
</feature>
<feature type="domain" description="DUF8212" evidence="3">
    <location>
        <begin position="366"/>
        <end position="474"/>
    </location>
</feature>
<dbReference type="EMBL" id="GL988048">
    <property type="protein sequence ID" value="EGS17115.1"/>
    <property type="molecule type" value="Genomic_DNA"/>
</dbReference>
<dbReference type="AlphaFoldDB" id="G0SI45"/>
<evidence type="ECO:0000259" key="3">
    <source>
        <dbReference type="Pfam" id="PF26640"/>
    </source>
</evidence>
<dbReference type="InterPro" id="IPR058525">
    <property type="entry name" value="DUF8212"/>
</dbReference>
<proteinExistence type="predicted"/>
<dbReference type="RefSeq" id="XP_006697697.1">
    <property type="nucleotide sequence ID" value="XM_006697634.1"/>
</dbReference>
<protein>
    <submittedName>
        <fullName evidence="4">Uncharacterized protein</fullName>
    </submittedName>
</protein>
<gene>
    <name evidence="4" type="ORF">CTHT_0074450</name>
</gene>
<dbReference type="HOGENOM" id="CLU_000288_138_11_1"/>
<evidence type="ECO:0000313" key="4">
    <source>
        <dbReference type="EMBL" id="EGS17115.1"/>
    </source>
</evidence>
<dbReference type="KEGG" id="cthr:CTHT_0074450"/>
<keyword evidence="5" id="KW-1185">Reference proteome</keyword>
<dbReference type="OrthoDB" id="674604at2759"/>
<name>G0SI45_CHATD</name>
<evidence type="ECO:0000313" key="5">
    <source>
        <dbReference type="Proteomes" id="UP000008066"/>
    </source>
</evidence>